<dbReference type="Gene3D" id="3.40.50.1000">
    <property type="entry name" value="HAD superfamily/HAD-like"/>
    <property type="match status" value="1"/>
</dbReference>
<evidence type="ECO:0000256" key="2">
    <source>
        <dbReference type="ARBA" id="ARBA00022801"/>
    </source>
</evidence>
<dbReference type="NCBIfam" id="TIGR01662">
    <property type="entry name" value="HAD-SF-IIIA"/>
    <property type="match status" value="1"/>
</dbReference>
<dbReference type="RefSeq" id="WP_161482141.1">
    <property type="nucleotide sequence ID" value="NZ_WXEW01000007.1"/>
</dbReference>
<protein>
    <submittedName>
        <fullName evidence="4">HAD-IA family hydrolase</fullName>
    </submittedName>
</protein>
<dbReference type="PANTHER" id="PTHR46470:SF4">
    <property type="entry name" value="5-AMINO-6-(5-PHOSPHO-D-RIBITYLAMINO)URACIL PHOSPHATASE YIGB"/>
    <property type="match status" value="1"/>
</dbReference>
<dbReference type="Gene3D" id="1.20.120.1600">
    <property type="match status" value="1"/>
</dbReference>
<dbReference type="InterPro" id="IPR036412">
    <property type="entry name" value="HAD-like_sf"/>
</dbReference>
<dbReference type="AlphaFoldDB" id="A0A7C9JE96"/>
<gene>
    <name evidence="4" type="ORF">GT755_25585</name>
</gene>
<evidence type="ECO:0000313" key="4">
    <source>
        <dbReference type="EMBL" id="NAS25044.1"/>
    </source>
</evidence>
<dbReference type="NCBIfam" id="TIGR01549">
    <property type="entry name" value="HAD-SF-IA-v1"/>
    <property type="match status" value="1"/>
</dbReference>
<dbReference type="InterPro" id="IPR023214">
    <property type="entry name" value="HAD_sf"/>
</dbReference>
<reference evidence="4 5" key="1">
    <citation type="submission" date="2020-01" db="EMBL/GenBank/DDBJ databases">
        <title>Herbidospora sp. NEAU-GS84 nov., a novel actinomycete isolated from soil.</title>
        <authorList>
            <person name="Han L."/>
        </authorList>
    </citation>
    <scope>NUCLEOTIDE SEQUENCE [LARGE SCALE GENOMIC DNA]</scope>
    <source>
        <strain evidence="4 5">NEAU-GS84</strain>
    </source>
</reference>
<sequence>MRVVTFDGDETLWDFEGAMRRALALAAGLFDPPVTAEWLSRVRDDVAARPEFAGAPMEDIRRTAFAECARLTGAAEGFADRVHAEYMRARHAGVALYPDTLPCLRELRSRGHRLALITNGNSRPDLVGVADFLACTVVAAECGHRKPDPEIYRHAASRLGVPPGECVHVGDHPVEDVDASAEAGMRAVWLDRVRSPERPRRAWRRIDSLAELPGLL</sequence>
<evidence type="ECO:0000313" key="5">
    <source>
        <dbReference type="Proteomes" id="UP000479526"/>
    </source>
</evidence>
<dbReference type="Proteomes" id="UP000479526">
    <property type="component" value="Unassembled WGS sequence"/>
</dbReference>
<dbReference type="InterPro" id="IPR006549">
    <property type="entry name" value="HAD-SF_hydro_IIIA"/>
</dbReference>
<dbReference type="PRINTS" id="PR00413">
    <property type="entry name" value="HADHALOGNASE"/>
</dbReference>
<accession>A0A7C9JE96</accession>
<dbReference type="NCBIfam" id="TIGR01509">
    <property type="entry name" value="HAD-SF-IA-v3"/>
    <property type="match status" value="1"/>
</dbReference>
<dbReference type="EMBL" id="WXEW01000007">
    <property type="protein sequence ID" value="NAS25044.1"/>
    <property type="molecule type" value="Genomic_DNA"/>
</dbReference>
<dbReference type="InterPro" id="IPR051400">
    <property type="entry name" value="HAD-like_hydrolase"/>
</dbReference>
<proteinExistence type="predicted"/>
<dbReference type="Pfam" id="PF00702">
    <property type="entry name" value="Hydrolase"/>
    <property type="match status" value="1"/>
</dbReference>
<name>A0A7C9JE96_9ACTN</name>
<dbReference type="PANTHER" id="PTHR46470">
    <property type="entry name" value="N-ACYLNEURAMINATE-9-PHOSPHATASE"/>
    <property type="match status" value="1"/>
</dbReference>
<dbReference type="GO" id="GO:0016787">
    <property type="term" value="F:hydrolase activity"/>
    <property type="evidence" value="ECO:0007669"/>
    <property type="project" value="UniProtKB-KW"/>
</dbReference>
<dbReference type="SFLD" id="SFLDG01129">
    <property type="entry name" value="C1.5:_HAD__Beta-PGM__Phosphata"/>
    <property type="match status" value="1"/>
</dbReference>
<dbReference type="SUPFAM" id="SSF56784">
    <property type="entry name" value="HAD-like"/>
    <property type="match status" value="1"/>
</dbReference>
<dbReference type="InterPro" id="IPR006439">
    <property type="entry name" value="HAD-SF_hydro_IA"/>
</dbReference>
<keyword evidence="5" id="KW-1185">Reference proteome</keyword>
<comment type="caution">
    <text evidence="4">The sequence shown here is derived from an EMBL/GenBank/DDBJ whole genome shotgun (WGS) entry which is preliminary data.</text>
</comment>
<dbReference type="SFLD" id="SFLDS00003">
    <property type="entry name" value="Haloacid_Dehalogenase"/>
    <property type="match status" value="1"/>
</dbReference>
<keyword evidence="3" id="KW-0460">Magnesium</keyword>
<organism evidence="4 5">
    <name type="scientific">Herbidospora solisilvae</name>
    <dbReference type="NCBI Taxonomy" id="2696284"/>
    <lineage>
        <taxon>Bacteria</taxon>
        <taxon>Bacillati</taxon>
        <taxon>Actinomycetota</taxon>
        <taxon>Actinomycetes</taxon>
        <taxon>Streptosporangiales</taxon>
        <taxon>Streptosporangiaceae</taxon>
        <taxon>Herbidospora</taxon>
    </lineage>
</organism>
<dbReference type="GO" id="GO:0044281">
    <property type="term" value="P:small molecule metabolic process"/>
    <property type="evidence" value="ECO:0007669"/>
    <property type="project" value="UniProtKB-ARBA"/>
</dbReference>
<keyword evidence="2 4" id="KW-0378">Hydrolase</keyword>
<evidence type="ECO:0000256" key="1">
    <source>
        <dbReference type="ARBA" id="ARBA00001946"/>
    </source>
</evidence>
<comment type="cofactor">
    <cofactor evidence="1">
        <name>Mg(2+)</name>
        <dbReference type="ChEBI" id="CHEBI:18420"/>
    </cofactor>
</comment>
<evidence type="ECO:0000256" key="3">
    <source>
        <dbReference type="ARBA" id="ARBA00022842"/>
    </source>
</evidence>